<dbReference type="OrthoDB" id="6882680at2"/>
<evidence type="ECO:0000256" key="1">
    <source>
        <dbReference type="ARBA" id="ARBA00009986"/>
    </source>
</evidence>
<dbReference type="Pfam" id="PF00171">
    <property type="entry name" value="Aldedh"/>
    <property type="match status" value="1"/>
</dbReference>
<dbReference type="InterPro" id="IPR015590">
    <property type="entry name" value="Aldehyde_DH_dom"/>
</dbReference>
<proteinExistence type="inferred from homology"/>
<dbReference type="SUPFAM" id="SSF53720">
    <property type="entry name" value="ALDH-like"/>
    <property type="match status" value="1"/>
</dbReference>
<evidence type="ECO:0000256" key="3">
    <source>
        <dbReference type="ARBA" id="ARBA00024226"/>
    </source>
</evidence>
<dbReference type="EC" id="1.2.1.3" evidence="3"/>
<dbReference type="InterPro" id="IPR016163">
    <property type="entry name" value="Ald_DH_C"/>
</dbReference>
<dbReference type="AlphaFoldDB" id="A0A1H5M6B2"/>
<dbReference type="InterPro" id="IPR016161">
    <property type="entry name" value="Ald_DH/histidinol_DH"/>
</dbReference>
<organism evidence="6 7">
    <name type="scientific">Rhodococcus jostii</name>
    <dbReference type="NCBI Taxonomy" id="132919"/>
    <lineage>
        <taxon>Bacteria</taxon>
        <taxon>Bacillati</taxon>
        <taxon>Actinomycetota</taxon>
        <taxon>Actinomycetes</taxon>
        <taxon>Mycobacteriales</taxon>
        <taxon>Nocardiaceae</taxon>
        <taxon>Rhodococcus</taxon>
    </lineage>
</organism>
<evidence type="ECO:0000256" key="4">
    <source>
        <dbReference type="ARBA" id="ARBA00049194"/>
    </source>
</evidence>
<feature type="domain" description="Aldehyde dehydrogenase" evidence="5">
    <location>
        <begin position="13"/>
        <end position="470"/>
    </location>
</feature>
<accession>A0A1H5M6B2</accession>
<dbReference type="Gene3D" id="3.40.309.10">
    <property type="entry name" value="Aldehyde Dehydrogenase, Chain A, domain 2"/>
    <property type="match status" value="1"/>
</dbReference>
<protein>
    <recommendedName>
        <fullName evidence="3">aldehyde dehydrogenase (NAD(+))</fullName>
        <ecNumber evidence="3">1.2.1.3</ecNumber>
    </recommendedName>
</protein>
<dbReference type="InterPro" id="IPR016162">
    <property type="entry name" value="Ald_DH_N"/>
</dbReference>
<gene>
    <name evidence="6" type="ORF">SAMN04490220_8698</name>
</gene>
<dbReference type="Gene3D" id="3.40.605.10">
    <property type="entry name" value="Aldehyde Dehydrogenase, Chain A, domain 1"/>
    <property type="match status" value="1"/>
</dbReference>
<comment type="similarity">
    <text evidence="1">Belongs to the aldehyde dehydrogenase family.</text>
</comment>
<dbReference type="GO" id="GO:0004029">
    <property type="term" value="F:aldehyde dehydrogenase (NAD+) activity"/>
    <property type="evidence" value="ECO:0007669"/>
    <property type="project" value="UniProtKB-EC"/>
</dbReference>
<reference evidence="7" key="1">
    <citation type="submission" date="2016-10" db="EMBL/GenBank/DDBJ databases">
        <authorList>
            <person name="Varghese N."/>
        </authorList>
    </citation>
    <scope>NUCLEOTIDE SEQUENCE [LARGE SCALE GENOMIC DNA]</scope>
    <source>
        <strain evidence="7">DSM 44719</strain>
    </source>
</reference>
<comment type="catalytic activity">
    <reaction evidence="4">
        <text>an aldehyde + NAD(+) + H2O = a carboxylate + NADH + 2 H(+)</text>
        <dbReference type="Rhea" id="RHEA:16185"/>
        <dbReference type="ChEBI" id="CHEBI:15377"/>
        <dbReference type="ChEBI" id="CHEBI:15378"/>
        <dbReference type="ChEBI" id="CHEBI:17478"/>
        <dbReference type="ChEBI" id="CHEBI:29067"/>
        <dbReference type="ChEBI" id="CHEBI:57540"/>
        <dbReference type="ChEBI" id="CHEBI:57945"/>
        <dbReference type="EC" id="1.2.1.3"/>
    </reaction>
</comment>
<sequence length="476" mass="50334">MENTRKFYVDGEWVDPIGTDTVDVVNPATEQAIATIASGDEKDVDRAVMAARRAFDSYGSTTRSDRIALLSRIIEVYERRVDDLASTITQEMGAPTGLATTAQAPSGLVHLTAALDALRGFEFEEQIGTTTVVHEPVGVCAFITPWNWPVNQIAAKVAPALAAGCTMVLKPSEIAPLNAIVFAEILHEAGVPAGVFNLVHGDGPTVGAALSMHPDVDMVSFTGSTRAGVEVARNAAQTVKRVTQELGGKSANIVLDDADFEEVITRDVLGVVVNSGQSCNAGSRILVPSDRMDDAVAIARAAAGSIVVGPPEAEGTTVGPLVSQTQFDKVRRLIQTGIDEGGTLVAGGVGRPAGLSTGYYVQPTVFADVTNDMTIAREEIFGPVMMLIAYEDEADAIRIANDTNYGLSGMVSSSDPQRARNVARQLRTGMVHLNGAPLAFDAPFGGYKQSGNGREFGRFGLMEYLEAKTIFGDNEN</sequence>
<dbReference type="FunFam" id="3.40.605.10:FF:000007">
    <property type="entry name" value="NAD/NADP-dependent betaine aldehyde dehydrogenase"/>
    <property type="match status" value="1"/>
</dbReference>
<dbReference type="Proteomes" id="UP000183407">
    <property type="component" value="Unassembled WGS sequence"/>
</dbReference>
<evidence type="ECO:0000259" key="5">
    <source>
        <dbReference type="Pfam" id="PF00171"/>
    </source>
</evidence>
<dbReference type="PANTHER" id="PTHR42804:SF1">
    <property type="entry name" value="ALDEHYDE DEHYDROGENASE-RELATED"/>
    <property type="match status" value="1"/>
</dbReference>
<dbReference type="RefSeq" id="WP_073366283.1">
    <property type="nucleotide sequence ID" value="NZ_FNTL01000005.1"/>
</dbReference>
<dbReference type="EMBL" id="FNTL01000005">
    <property type="protein sequence ID" value="SEE84832.1"/>
    <property type="molecule type" value="Genomic_DNA"/>
</dbReference>
<dbReference type="PROSITE" id="PS00070">
    <property type="entry name" value="ALDEHYDE_DEHYDR_CYS"/>
    <property type="match status" value="1"/>
</dbReference>
<evidence type="ECO:0000313" key="7">
    <source>
        <dbReference type="Proteomes" id="UP000183407"/>
    </source>
</evidence>
<dbReference type="InterPro" id="IPR016160">
    <property type="entry name" value="Ald_DH_CS_CYS"/>
</dbReference>
<dbReference type="FunFam" id="3.40.309.10:FF:000012">
    <property type="entry name" value="Betaine aldehyde dehydrogenase"/>
    <property type="match status" value="1"/>
</dbReference>
<dbReference type="CDD" id="cd07138">
    <property type="entry name" value="ALDH_CddD_SSP0762"/>
    <property type="match status" value="1"/>
</dbReference>
<keyword evidence="2" id="KW-0560">Oxidoreductase</keyword>
<evidence type="ECO:0000313" key="6">
    <source>
        <dbReference type="EMBL" id="SEE84832.1"/>
    </source>
</evidence>
<name>A0A1H5M6B2_RHOJO</name>
<dbReference type="PANTHER" id="PTHR42804">
    <property type="entry name" value="ALDEHYDE DEHYDROGENASE"/>
    <property type="match status" value="1"/>
</dbReference>
<evidence type="ECO:0000256" key="2">
    <source>
        <dbReference type="ARBA" id="ARBA00023002"/>
    </source>
</evidence>